<proteinExistence type="predicted"/>
<gene>
    <name evidence="1" type="ORF">PPYR_06465</name>
</gene>
<dbReference type="EMBL" id="VVIM01000004">
    <property type="protein sequence ID" value="KAB0800726.1"/>
    <property type="molecule type" value="Genomic_DNA"/>
</dbReference>
<reference evidence="1 2" key="1">
    <citation type="journal article" date="2018" name="Elife">
        <title>Firefly genomes illuminate parallel origins of bioluminescence in beetles.</title>
        <authorList>
            <person name="Fallon T.R."/>
            <person name="Lower S.E."/>
            <person name="Chang C.H."/>
            <person name="Bessho-Uehara M."/>
            <person name="Martin G.J."/>
            <person name="Bewick A.J."/>
            <person name="Behringer M."/>
            <person name="Debat H.J."/>
            <person name="Wong I."/>
            <person name="Day J.C."/>
            <person name="Suvorov A."/>
            <person name="Silva C.J."/>
            <person name="Stanger-Hall K.F."/>
            <person name="Hall D.W."/>
            <person name="Schmitz R.J."/>
            <person name="Nelson D.R."/>
            <person name="Lewis S.M."/>
            <person name="Shigenobu S."/>
            <person name="Bybee S.M."/>
            <person name="Larracuente A.M."/>
            <person name="Oba Y."/>
            <person name="Weng J.K."/>
        </authorList>
    </citation>
    <scope>NUCLEOTIDE SEQUENCE [LARGE SCALE GENOMIC DNA]</scope>
    <source>
        <strain evidence="1">1611_PpyrPB1</strain>
        <tissue evidence="1">Whole body</tissue>
    </source>
</reference>
<keyword evidence="2" id="KW-1185">Reference proteome</keyword>
<comment type="caution">
    <text evidence="1">The sequence shown here is derived from an EMBL/GenBank/DDBJ whole genome shotgun (WGS) entry which is preliminary data.</text>
</comment>
<dbReference type="InParanoid" id="A0A5N4ATU1"/>
<evidence type="ECO:0000313" key="1">
    <source>
        <dbReference type="EMBL" id="KAB0800726.1"/>
    </source>
</evidence>
<accession>A0A5N4ATU1</accession>
<dbReference type="AlphaFoldDB" id="A0A5N4ATU1"/>
<dbReference type="Proteomes" id="UP000327044">
    <property type="component" value="Unassembled WGS sequence"/>
</dbReference>
<name>A0A5N4ATU1_PHOPY</name>
<protein>
    <submittedName>
        <fullName evidence="1">Uncharacterized protein</fullName>
    </submittedName>
</protein>
<sequence length="74" mass="8850">MKSIDVLNVPQSRRNLYRHLQAVRRHFWKRWPKECTYVGFSGTTKMEPGDRTPQCWILSSNQRRSVTTITKEIE</sequence>
<evidence type="ECO:0000313" key="2">
    <source>
        <dbReference type="Proteomes" id="UP000327044"/>
    </source>
</evidence>
<organism evidence="1 2">
    <name type="scientific">Photinus pyralis</name>
    <name type="common">Common eastern firefly</name>
    <name type="synonym">Lampyris pyralis</name>
    <dbReference type="NCBI Taxonomy" id="7054"/>
    <lineage>
        <taxon>Eukaryota</taxon>
        <taxon>Metazoa</taxon>
        <taxon>Ecdysozoa</taxon>
        <taxon>Arthropoda</taxon>
        <taxon>Hexapoda</taxon>
        <taxon>Insecta</taxon>
        <taxon>Pterygota</taxon>
        <taxon>Neoptera</taxon>
        <taxon>Endopterygota</taxon>
        <taxon>Coleoptera</taxon>
        <taxon>Polyphaga</taxon>
        <taxon>Elateriformia</taxon>
        <taxon>Elateroidea</taxon>
        <taxon>Lampyridae</taxon>
        <taxon>Lampyrinae</taxon>
        <taxon>Photinus</taxon>
    </lineage>
</organism>